<evidence type="ECO:0000313" key="1">
    <source>
        <dbReference type="EMBL" id="KAG7349373.1"/>
    </source>
</evidence>
<sequence>MAETPNQPDAVRFDRKDYDVTCCCEKLCCGSTLLILGEEEAELKGTCCCNICTSNKRGPYGELGTVDSETCCCFYGFRAGSLMPNPESGAQCTGCGCQQEKVDAIVAELKKRQAMRGDRAKVRLAETTVNSLNELHAKVDLIMQHLQIEAATIETMQR</sequence>
<proteinExistence type="predicted"/>
<reference evidence="1" key="1">
    <citation type="journal article" date="2021" name="Sci. Rep.">
        <title>Diploid genomic architecture of Nitzschia inconspicua, an elite biomass production diatom.</title>
        <authorList>
            <person name="Oliver A."/>
            <person name="Podell S."/>
            <person name="Pinowska A."/>
            <person name="Traller J.C."/>
            <person name="Smith S.R."/>
            <person name="McClure R."/>
            <person name="Beliaev A."/>
            <person name="Bohutskyi P."/>
            <person name="Hill E.A."/>
            <person name="Rabines A."/>
            <person name="Zheng H."/>
            <person name="Allen L.Z."/>
            <person name="Kuo A."/>
            <person name="Grigoriev I.V."/>
            <person name="Allen A.E."/>
            <person name="Hazlebeck D."/>
            <person name="Allen E.E."/>
        </authorList>
    </citation>
    <scope>NUCLEOTIDE SEQUENCE</scope>
    <source>
        <strain evidence="1">Hildebrandi</strain>
    </source>
</reference>
<organism evidence="1 2">
    <name type="scientific">Nitzschia inconspicua</name>
    <dbReference type="NCBI Taxonomy" id="303405"/>
    <lineage>
        <taxon>Eukaryota</taxon>
        <taxon>Sar</taxon>
        <taxon>Stramenopiles</taxon>
        <taxon>Ochrophyta</taxon>
        <taxon>Bacillariophyta</taxon>
        <taxon>Bacillariophyceae</taxon>
        <taxon>Bacillariophycidae</taxon>
        <taxon>Bacillariales</taxon>
        <taxon>Bacillariaceae</taxon>
        <taxon>Nitzschia</taxon>
    </lineage>
</organism>
<dbReference type="EMBL" id="JAGRRH010000019">
    <property type="protein sequence ID" value="KAG7349373.1"/>
    <property type="molecule type" value="Genomic_DNA"/>
</dbReference>
<evidence type="ECO:0000313" key="2">
    <source>
        <dbReference type="Proteomes" id="UP000693970"/>
    </source>
</evidence>
<protein>
    <submittedName>
        <fullName evidence="1">Uncharacterized protein</fullName>
    </submittedName>
</protein>
<accession>A0A9K3KSY9</accession>
<name>A0A9K3KSY9_9STRA</name>
<gene>
    <name evidence="1" type="ORF">IV203_011970</name>
</gene>
<dbReference type="Proteomes" id="UP000693970">
    <property type="component" value="Unassembled WGS sequence"/>
</dbReference>
<dbReference type="OrthoDB" id="40002at2759"/>
<keyword evidence="2" id="KW-1185">Reference proteome</keyword>
<reference evidence="1" key="2">
    <citation type="submission" date="2021-04" db="EMBL/GenBank/DDBJ databases">
        <authorList>
            <person name="Podell S."/>
        </authorList>
    </citation>
    <scope>NUCLEOTIDE SEQUENCE</scope>
    <source>
        <strain evidence="1">Hildebrandi</strain>
    </source>
</reference>
<dbReference type="AlphaFoldDB" id="A0A9K3KSY9"/>
<comment type="caution">
    <text evidence="1">The sequence shown here is derived from an EMBL/GenBank/DDBJ whole genome shotgun (WGS) entry which is preliminary data.</text>
</comment>